<dbReference type="EMBL" id="CAKXAJ010026565">
    <property type="protein sequence ID" value="CAH2270128.1"/>
    <property type="molecule type" value="Genomic_DNA"/>
</dbReference>
<dbReference type="AlphaFoldDB" id="A0A8S4SKF4"/>
<evidence type="ECO:0000313" key="1">
    <source>
        <dbReference type="EMBL" id="CAH2270128.1"/>
    </source>
</evidence>
<protein>
    <submittedName>
        <fullName evidence="1">Jg7662 protein</fullName>
    </submittedName>
</protein>
<accession>A0A8S4SKF4</accession>
<sequence>MGGAHSSENRWTLGFQGVGMATPHRACGVSDLGKQRWFHEDNLLVTVRVHVTRERKKYRESGVVRQSRMAQCALTVPYLSDRIEGESPSAVNAISDSVIR</sequence>
<organism evidence="1 2">
    <name type="scientific">Pararge aegeria aegeria</name>
    <dbReference type="NCBI Taxonomy" id="348720"/>
    <lineage>
        <taxon>Eukaryota</taxon>
        <taxon>Metazoa</taxon>
        <taxon>Ecdysozoa</taxon>
        <taxon>Arthropoda</taxon>
        <taxon>Hexapoda</taxon>
        <taxon>Insecta</taxon>
        <taxon>Pterygota</taxon>
        <taxon>Neoptera</taxon>
        <taxon>Endopterygota</taxon>
        <taxon>Lepidoptera</taxon>
        <taxon>Glossata</taxon>
        <taxon>Ditrysia</taxon>
        <taxon>Papilionoidea</taxon>
        <taxon>Nymphalidae</taxon>
        <taxon>Satyrinae</taxon>
        <taxon>Satyrini</taxon>
        <taxon>Parargina</taxon>
        <taxon>Pararge</taxon>
    </lineage>
</organism>
<evidence type="ECO:0000313" key="2">
    <source>
        <dbReference type="Proteomes" id="UP000838756"/>
    </source>
</evidence>
<gene>
    <name evidence="1" type="primary">jg7662</name>
    <name evidence="1" type="ORF">PAEG_LOCUS28030</name>
</gene>
<reference evidence="1" key="1">
    <citation type="submission" date="2022-03" db="EMBL/GenBank/DDBJ databases">
        <authorList>
            <person name="Lindestad O."/>
        </authorList>
    </citation>
    <scope>NUCLEOTIDE SEQUENCE</scope>
</reference>
<dbReference type="Proteomes" id="UP000838756">
    <property type="component" value="Unassembled WGS sequence"/>
</dbReference>
<proteinExistence type="predicted"/>
<keyword evidence="2" id="KW-1185">Reference proteome</keyword>
<name>A0A8S4SKF4_9NEOP</name>
<comment type="caution">
    <text evidence="1">The sequence shown here is derived from an EMBL/GenBank/DDBJ whole genome shotgun (WGS) entry which is preliminary data.</text>
</comment>